<keyword evidence="4" id="KW-1185">Reference proteome</keyword>
<dbReference type="PROSITE" id="PS51257">
    <property type="entry name" value="PROKAR_LIPOPROTEIN"/>
    <property type="match status" value="1"/>
</dbReference>
<dbReference type="Proteomes" id="UP001139559">
    <property type="component" value="Unassembled WGS sequence"/>
</dbReference>
<dbReference type="InterPro" id="IPR016187">
    <property type="entry name" value="CTDL_fold"/>
</dbReference>
<comment type="caution">
    <text evidence="3">The sequence shown here is derived from an EMBL/GenBank/DDBJ whole genome shotgun (WGS) entry which is preliminary data.</text>
</comment>
<gene>
    <name evidence="3" type="ORF">KP803_21275</name>
</gene>
<dbReference type="InterPro" id="IPR042095">
    <property type="entry name" value="SUMF_sf"/>
</dbReference>
<dbReference type="RefSeq" id="WP_248010861.1">
    <property type="nucleotide sequence ID" value="NZ_JAJHVV010000020.1"/>
</dbReference>
<dbReference type="InterPro" id="IPR005532">
    <property type="entry name" value="SUMF_dom"/>
</dbReference>
<dbReference type="AlphaFoldDB" id="A0A9X1XNF8"/>
<feature type="region of interest" description="Disordered" evidence="1">
    <location>
        <begin position="318"/>
        <end position="337"/>
    </location>
</feature>
<dbReference type="SUPFAM" id="SSF56436">
    <property type="entry name" value="C-type lectin-like"/>
    <property type="match status" value="1"/>
</dbReference>
<evidence type="ECO:0000259" key="2">
    <source>
        <dbReference type="Pfam" id="PF03781"/>
    </source>
</evidence>
<dbReference type="GO" id="GO:0120147">
    <property type="term" value="F:formylglycine-generating oxidase activity"/>
    <property type="evidence" value="ECO:0007669"/>
    <property type="project" value="TreeGrafter"/>
</dbReference>
<dbReference type="InterPro" id="IPR051043">
    <property type="entry name" value="Sulfatase_Mod_Factor_Kinase"/>
</dbReference>
<evidence type="ECO:0000313" key="4">
    <source>
        <dbReference type="Proteomes" id="UP001139559"/>
    </source>
</evidence>
<organism evidence="3 4">
    <name type="scientific">Vibrio amylolyticus</name>
    <dbReference type="NCBI Taxonomy" id="2847292"/>
    <lineage>
        <taxon>Bacteria</taxon>
        <taxon>Pseudomonadati</taxon>
        <taxon>Pseudomonadota</taxon>
        <taxon>Gammaproteobacteria</taxon>
        <taxon>Vibrionales</taxon>
        <taxon>Vibrionaceae</taxon>
        <taxon>Vibrio</taxon>
    </lineage>
</organism>
<feature type="domain" description="Sulfatase-modifying factor enzyme-like" evidence="2">
    <location>
        <begin position="68"/>
        <end position="339"/>
    </location>
</feature>
<protein>
    <submittedName>
        <fullName evidence="3">Formylglycine-generating enzyme family protein</fullName>
    </submittedName>
</protein>
<sequence>MKNKWLGVIALVPVIGACSDTNWANKLSSDSVSQEQIETISNNIETLYPDASDELKYKAADVAVRAIENLVFVEGGSFEMGDFGMPCEVPSGTVNRIDWTPDVECLSSPTSVETGAVYLHDVTLDSYSMSAYETTFIDMEWMRQINRLPAALSNHDFSTTQRNEKLYEGIMENRGTYAASTKNWQDAKGYCLWLGDVTALPYDLPTEAQWEYAARNRGEMLYYATNTGYRQTRKDRYIDVDTNTRIRYPIDEVNASSRLEAVDRFPPNPLGIYGMANQVSEWVNDWYSPDYYQNTSQHNPQGPQTGEKKVRRNGGAMTFDRSYATPNNNHYDPRNGFRCSLQQTTAI</sequence>
<evidence type="ECO:0000313" key="3">
    <source>
        <dbReference type="EMBL" id="MCK6265796.1"/>
    </source>
</evidence>
<dbReference type="Gene3D" id="3.90.1580.10">
    <property type="entry name" value="paralog of FGE (formylglycine-generating enzyme)"/>
    <property type="match status" value="1"/>
</dbReference>
<dbReference type="PANTHER" id="PTHR23150:SF19">
    <property type="entry name" value="FORMYLGLYCINE-GENERATING ENZYME"/>
    <property type="match status" value="1"/>
</dbReference>
<evidence type="ECO:0000256" key="1">
    <source>
        <dbReference type="SAM" id="MobiDB-lite"/>
    </source>
</evidence>
<dbReference type="Pfam" id="PF03781">
    <property type="entry name" value="FGE-sulfatase"/>
    <property type="match status" value="1"/>
</dbReference>
<accession>A0A9X1XNF8</accession>
<dbReference type="PANTHER" id="PTHR23150">
    <property type="entry name" value="SULFATASE MODIFYING FACTOR 1, 2"/>
    <property type="match status" value="1"/>
</dbReference>
<dbReference type="EMBL" id="JAJHVV010000020">
    <property type="protein sequence ID" value="MCK6265796.1"/>
    <property type="molecule type" value="Genomic_DNA"/>
</dbReference>
<proteinExistence type="predicted"/>
<name>A0A9X1XNF8_9VIBR</name>
<reference evidence="3" key="1">
    <citation type="submission" date="2021-11" db="EMBL/GenBank/DDBJ databases">
        <title>Vibrio ZSDE26 sp. nov. and Vibrio ZSDZ34 sp. nov., isolated from coastal seawater in Qingdao.</title>
        <authorList>
            <person name="Zhang P."/>
        </authorList>
    </citation>
    <scope>NUCLEOTIDE SEQUENCE</scope>
    <source>
        <strain evidence="3">ZSDE26</strain>
    </source>
</reference>